<evidence type="ECO:0000313" key="2">
    <source>
        <dbReference type="EMBL" id="OQO02920.1"/>
    </source>
</evidence>
<gene>
    <name evidence="2" type="ORF">B0A48_11203</name>
</gene>
<evidence type="ECO:0000256" key="1">
    <source>
        <dbReference type="SAM" id="Phobius"/>
    </source>
</evidence>
<feature type="transmembrane region" description="Helical" evidence="1">
    <location>
        <begin position="27"/>
        <end position="49"/>
    </location>
</feature>
<keyword evidence="3" id="KW-1185">Reference proteome</keyword>
<dbReference type="Pfam" id="PF08592">
    <property type="entry name" value="Anthrone_oxy"/>
    <property type="match status" value="1"/>
</dbReference>
<dbReference type="AlphaFoldDB" id="A0A1V8SV47"/>
<reference evidence="3" key="1">
    <citation type="submission" date="2017-03" db="EMBL/GenBank/DDBJ databases">
        <title>Genomes of endolithic fungi from Antarctica.</title>
        <authorList>
            <person name="Coleine C."/>
            <person name="Masonjones S."/>
            <person name="Stajich J.E."/>
        </authorList>
    </citation>
    <scope>NUCLEOTIDE SEQUENCE [LARGE SCALE GENOMIC DNA]</scope>
    <source>
        <strain evidence="3">CCFEE 5527</strain>
    </source>
</reference>
<sequence>MPIILLPSNTSRSKIDQFKETFRRGGVFLQPASQAFALLTSLMGILSYLHRDPAIVARASWYMAATATVFQVAWYEALFIFPINDQVAAMGKHFSGPEEQMLDERDQKKLDDLIRSWQLRQSLRAALPFVAGCITLAALL</sequence>
<evidence type="ECO:0000313" key="3">
    <source>
        <dbReference type="Proteomes" id="UP000192596"/>
    </source>
</evidence>
<protein>
    <submittedName>
        <fullName evidence="2">Uncharacterized protein</fullName>
    </submittedName>
</protein>
<organism evidence="2 3">
    <name type="scientific">Cryoendolithus antarcticus</name>
    <dbReference type="NCBI Taxonomy" id="1507870"/>
    <lineage>
        <taxon>Eukaryota</taxon>
        <taxon>Fungi</taxon>
        <taxon>Dikarya</taxon>
        <taxon>Ascomycota</taxon>
        <taxon>Pezizomycotina</taxon>
        <taxon>Dothideomycetes</taxon>
        <taxon>Dothideomycetidae</taxon>
        <taxon>Cladosporiales</taxon>
        <taxon>Cladosporiaceae</taxon>
        <taxon>Cryoendolithus</taxon>
    </lineage>
</organism>
<proteinExistence type="predicted"/>
<dbReference type="InterPro" id="IPR013901">
    <property type="entry name" value="Anthrone_oxy"/>
</dbReference>
<keyword evidence="1" id="KW-0472">Membrane</keyword>
<dbReference type="InParanoid" id="A0A1V8SV47"/>
<dbReference type="Proteomes" id="UP000192596">
    <property type="component" value="Unassembled WGS sequence"/>
</dbReference>
<comment type="caution">
    <text evidence="2">The sequence shown here is derived from an EMBL/GenBank/DDBJ whole genome shotgun (WGS) entry which is preliminary data.</text>
</comment>
<accession>A0A1V8SV47</accession>
<keyword evidence="1" id="KW-0812">Transmembrane</keyword>
<feature type="transmembrane region" description="Helical" evidence="1">
    <location>
        <begin position="61"/>
        <end position="83"/>
    </location>
</feature>
<dbReference type="OrthoDB" id="3648235at2759"/>
<keyword evidence="1" id="KW-1133">Transmembrane helix</keyword>
<dbReference type="EMBL" id="NAJO01000026">
    <property type="protein sequence ID" value="OQO02920.1"/>
    <property type="molecule type" value="Genomic_DNA"/>
</dbReference>
<name>A0A1V8SV47_9PEZI</name>